<evidence type="ECO:0000313" key="2">
    <source>
        <dbReference type="EMBL" id="RDH83113.1"/>
    </source>
</evidence>
<feature type="region of interest" description="Disordered" evidence="1">
    <location>
        <begin position="229"/>
        <end position="255"/>
    </location>
</feature>
<accession>A0A370DE36</accession>
<comment type="caution">
    <text evidence="2">The sequence shown here is derived from an EMBL/GenBank/DDBJ whole genome shotgun (WGS) entry which is preliminary data.</text>
</comment>
<feature type="compositionally biased region" description="Basic and acidic residues" evidence="1">
    <location>
        <begin position="243"/>
        <end position="254"/>
    </location>
</feature>
<dbReference type="Proteomes" id="UP000254266">
    <property type="component" value="Unassembled WGS sequence"/>
</dbReference>
<dbReference type="PROSITE" id="PS51318">
    <property type="entry name" value="TAT"/>
    <property type="match status" value="1"/>
</dbReference>
<protein>
    <submittedName>
        <fullName evidence="2">General secretion pathway protein GspF</fullName>
    </submittedName>
</protein>
<dbReference type="InterPro" id="IPR006311">
    <property type="entry name" value="TAT_signal"/>
</dbReference>
<evidence type="ECO:0000256" key="1">
    <source>
        <dbReference type="SAM" id="MobiDB-lite"/>
    </source>
</evidence>
<gene>
    <name evidence="2" type="ORF">DIZ80_12720</name>
</gene>
<organism evidence="2 3">
    <name type="scientific">endosymbiont of Galathealinum brachiosum</name>
    <dbReference type="NCBI Taxonomy" id="2200906"/>
    <lineage>
        <taxon>Bacteria</taxon>
        <taxon>Pseudomonadati</taxon>
        <taxon>Pseudomonadota</taxon>
        <taxon>Gammaproteobacteria</taxon>
        <taxon>sulfur-oxidizing symbionts</taxon>
    </lineage>
</organism>
<reference evidence="2 3" key="1">
    <citation type="journal article" date="2018" name="ISME J.">
        <title>Endosymbiont genomes yield clues of tubeworm success.</title>
        <authorList>
            <person name="Li Y."/>
            <person name="Liles M.R."/>
            <person name="Halanych K.M."/>
        </authorList>
    </citation>
    <scope>NUCLEOTIDE SEQUENCE [LARGE SCALE GENOMIC DNA]</scope>
    <source>
        <strain evidence="2">A1464</strain>
    </source>
</reference>
<sequence length="553" mass="57413">MSKKSKPLGVNDPLRHADHPRPTTRRDFLKQGFITGTGSVLTGGAFGLFSNPRSAYAAVSSDLDALATDIGCSLGGVADGTAKIPFICFDLAGGANFASSNVLVGQALGQDDLLTTAGYSKMGLPGDIIPGLSDTVLASTMLNLSTNSDFTNNQLGLKFHSDSAMLFGILEKFTSIAPGGTSVGKVDGTVIPARSGNDTSNNTHNPLYGIAQAGANGGVVKLIGSRNTESGGNSMAPPGLIDPEIRPTKVDRPSDVTGMVDVGDLTAILDSKEDVTAVMESMARITHKKLKLSSVAPNISPSQDEIVKDLVQCGYLKAADIAERFAGVDVDPSTDVDIVSDAGGIFGVNEFDNEGEFRKTASVMKMVIDGHAGAGSITMGGYDYHTGDRIVGENRDLRAGRCIGACLEYAAIRNQPLMIYVFSDGSVASNGTLDNSAAGAPDSSGIKLGGRGKGVWTGDNSSTACSFFLVFNPNGNISVFNSGMPDHRQIGRFSSNGSVVTSATPAANNVNLLVNTVLANYMSLNGDLNQFASTFTNHGLGSYESYVSFGPLT</sequence>
<name>A0A370DE36_9GAMM</name>
<dbReference type="EMBL" id="QFXC01000011">
    <property type="protein sequence ID" value="RDH83113.1"/>
    <property type="molecule type" value="Genomic_DNA"/>
</dbReference>
<feature type="region of interest" description="Disordered" evidence="1">
    <location>
        <begin position="1"/>
        <end position="26"/>
    </location>
</feature>
<keyword evidence="3" id="KW-1185">Reference proteome</keyword>
<dbReference type="AlphaFoldDB" id="A0A370DE36"/>
<proteinExistence type="predicted"/>
<feature type="compositionally biased region" description="Basic and acidic residues" evidence="1">
    <location>
        <begin position="13"/>
        <end position="26"/>
    </location>
</feature>
<evidence type="ECO:0000313" key="3">
    <source>
        <dbReference type="Proteomes" id="UP000254266"/>
    </source>
</evidence>